<evidence type="ECO:0000256" key="3">
    <source>
        <dbReference type="ARBA" id="ARBA00022840"/>
    </source>
</evidence>
<dbReference type="PANTHER" id="PTHR43309">
    <property type="entry name" value="5-OXOPROLINASE SUBUNIT C"/>
    <property type="match status" value="1"/>
</dbReference>
<dbReference type="InterPro" id="IPR029000">
    <property type="entry name" value="Cyclophilin-like_dom_sf"/>
</dbReference>
<organism evidence="5 6">
    <name type="scientific">Niallia taxi</name>
    <dbReference type="NCBI Taxonomy" id="2499688"/>
    <lineage>
        <taxon>Bacteria</taxon>
        <taxon>Bacillati</taxon>
        <taxon>Bacillota</taxon>
        <taxon>Bacilli</taxon>
        <taxon>Bacillales</taxon>
        <taxon>Bacillaceae</taxon>
        <taxon>Niallia</taxon>
    </lineage>
</organism>
<dbReference type="GO" id="GO:0016787">
    <property type="term" value="F:hydrolase activity"/>
    <property type="evidence" value="ECO:0007669"/>
    <property type="project" value="UniProtKB-KW"/>
</dbReference>
<dbReference type="PANTHER" id="PTHR43309:SF5">
    <property type="entry name" value="5-OXOPROLINASE SUBUNIT C"/>
    <property type="match status" value="1"/>
</dbReference>
<dbReference type="SMART" id="SM00797">
    <property type="entry name" value="AHS2"/>
    <property type="match status" value="1"/>
</dbReference>
<dbReference type="GO" id="GO:0005524">
    <property type="term" value="F:ATP binding"/>
    <property type="evidence" value="ECO:0007669"/>
    <property type="project" value="UniProtKB-KW"/>
</dbReference>
<keyword evidence="3" id="KW-0067">ATP-binding</keyword>
<reference evidence="5 6" key="1">
    <citation type="submission" date="2019-01" db="EMBL/GenBank/DDBJ databases">
        <title>Bacillus sp. M5HDSG1-1, whole genome shotgun sequence.</title>
        <authorList>
            <person name="Tuo L."/>
        </authorList>
    </citation>
    <scope>NUCLEOTIDE SEQUENCE [LARGE SCALE GENOMIC DNA]</scope>
    <source>
        <strain evidence="5 6">M5HDSG1-1</strain>
    </source>
</reference>
<dbReference type="EMBL" id="RZTZ01000023">
    <property type="protein sequence ID" value="RVT56677.1"/>
    <property type="molecule type" value="Genomic_DNA"/>
</dbReference>
<dbReference type="Proteomes" id="UP000288024">
    <property type="component" value="Unassembled WGS sequence"/>
</dbReference>
<evidence type="ECO:0000259" key="4">
    <source>
        <dbReference type="SMART" id="SM00797"/>
    </source>
</evidence>
<feature type="domain" description="Carboxyltransferase" evidence="4">
    <location>
        <begin position="24"/>
        <end position="317"/>
    </location>
</feature>
<comment type="caution">
    <text evidence="5">The sequence shown here is derived from an EMBL/GenBank/DDBJ whole genome shotgun (WGS) entry which is preliminary data.</text>
</comment>
<dbReference type="NCBIfam" id="TIGR00724">
    <property type="entry name" value="urea_amlyse_rel"/>
    <property type="match status" value="1"/>
</dbReference>
<keyword evidence="6" id="KW-1185">Reference proteome</keyword>
<dbReference type="InterPro" id="IPR052708">
    <property type="entry name" value="PxpC"/>
</dbReference>
<dbReference type="Pfam" id="PF02626">
    <property type="entry name" value="CT_A_B"/>
    <property type="match status" value="1"/>
</dbReference>
<sequence length="339" mass="37526">MSLRVVRPGLLTSIQDLGRYGYQKYGVIVSGAMDSISLRIANLLVGNQEKEAVLEMTLVGASFIAEHDLLIAVTGGDMLVAIDEKTVPLWRPVYVKKGSQLRFQSSQTGCRTYLAVAGGFAVDEVMESKSTYLRGEIGGYKGRRLQTGDIINCGIFVSTPILEQLRNSLSDSFSATKWHVNPESFINLKEKVIRVIKGGEFELFTKESQEHFFNGEFQITPNSDRMGFRLQGAPLQMKEPLELISEPVTNGTIQVPKDGNPIVLLADRQTTGGYPKFAQVVTVDLPLLAQKKPGEKICFKVISLEEAEQLYLRQEQQLEKLKAGLQLKSLKKASSAIKL</sequence>
<evidence type="ECO:0000256" key="2">
    <source>
        <dbReference type="ARBA" id="ARBA00022801"/>
    </source>
</evidence>
<proteinExistence type="predicted"/>
<dbReference type="AlphaFoldDB" id="A0A3S2WYV3"/>
<keyword evidence="5" id="KW-0808">Transferase</keyword>
<evidence type="ECO:0000313" key="5">
    <source>
        <dbReference type="EMBL" id="RVT56677.1"/>
    </source>
</evidence>
<dbReference type="SUPFAM" id="SSF50891">
    <property type="entry name" value="Cyclophilin-like"/>
    <property type="match status" value="1"/>
</dbReference>
<dbReference type="Gene3D" id="2.40.100.10">
    <property type="entry name" value="Cyclophilin-like"/>
    <property type="match status" value="1"/>
</dbReference>
<keyword evidence="2" id="KW-0378">Hydrolase</keyword>
<gene>
    <name evidence="5" type="ORF">EM808_26775</name>
</gene>
<dbReference type="GeneID" id="87620091"/>
<keyword evidence="1" id="KW-0547">Nucleotide-binding</keyword>
<evidence type="ECO:0000313" key="6">
    <source>
        <dbReference type="Proteomes" id="UP000288024"/>
    </source>
</evidence>
<protein>
    <submittedName>
        <fullName evidence="5">Biotin-dependent carboxyltransferase family protein</fullName>
    </submittedName>
</protein>
<name>A0A3S2WYV3_9BACI</name>
<evidence type="ECO:0000256" key="1">
    <source>
        <dbReference type="ARBA" id="ARBA00022741"/>
    </source>
</evidence>
<dbReference type="RefSeq" id="WP_127742636.1">
    <property type="nucleotide sequence ID" value="NZ_CAJCKN010000085.1"/>
</dbReference>
<accession>A0A3S2WYV3</accession>
<dbReference type="InterPro" id="IPR003778">
    <property type="entry name" value="CT_A_B"/>
</dbReference>
<dbReference type="GO" id="GO:0016740">
    <property type="term" value="F:transferase activity"/>
    <property type="evidence" value="ECO:0007669"/>
    <property type="project" value="UniProtKB-KW"/>
</dbReference>